<dbReference type="STRING" id="1805209.AUJ73_00760"/>
<reference evidence="2 3" key="1">
    <citation type="journal article" date="2016" name="Environ. Microbiol.">
        <title>Genomic resolution of a cold subsurface aquifer community provides metabolic insights for novel microbes adapted to high CO concentrations.</title>
        <authorList>
            <person name="Probst A.J."/>
            <person name="Castelle C.J."/>
            <person name="Singh A."/>
            <person name="Brown C.T."/>
            <person name="Anantharaman K."/>
            <person name="Sharon I."/>
            <person name="Hug L.A."/>
            <person name="Burstein D."/>
            <person name="Emerson J.B."/>
            <person name="Thomas B.C."/>
            <person name="Banfield J.F."/>
        </authorList>
    </citation>
    <scope>NUCLEOTIDE SEQUENCE [LARGE SCALE GENOMIC DNA]</scope>
    <source>
        <strain evidence="2">CG1_02_37_22</strain>
    </source>
</reference>
<keyword evidence="1" id="KW-1133">Transmembrane helix</keyword>
<dbReference type="AlphaFoldDB" id="A0A1J4TWJ0"/>
<protein>
    <submittedName>
        <fullName evidence="2">Uncharacterized protein</fullName>
    </submittedName>
</protein>
<feature type="transmembrane region" description="Helical" evidence="1">
    <location>
        <begin position="6"/>
        <end position="26"/>
    </location>
</feature>
<comment type="caution">
    <text evidence="2">The sequence shown here is derived from an EMBL/GenBank/DDBJ whole genome shotgun (WGS) entry which is preliminary data.</text>
</comment>
<accession>A0A1J4TWJ0</accession>
<name>A0A1J4TWJ0_9BACT</name>
<evidence type="ECO:0000313" key="3">
    <source>
        <dbReference type="Proteomes" id="UP000183120"/>
    </source>
</evidence>
<dbReference type="EMBL" id="MNUY01000011">
    <property type="protein sequence ID" value="OIO15371.1"/>
    <property type="molecule type" value="Genomic_DNA"/>
</dbReference>
<gene>
    <name evidence="2" type="ORF">AUJ73_00760</name>
</gene>
<evidence type="ECO:0000313" key="2">
    <source>
        <dbReference type="EMBL" id="OIO15371.1"/>
    </source>
</evidence>
<keyword evidence="1" id="KW-0812">Transmembrane</keyword>
<evidence type="ECO:0000256" key="1">
    <source>
        <dbReference type="SAM" id="Phobius"/>
    </source>
</evidence>
<keyword evidence="1" id="KW-0472">Membrane</keyword>
<dbReference type="Proteomes" id="UP000183120">
    <property type="component" value="Unassembled WGS sequence"/>
</dbReference>
<organism evidence="2 3">
    <name type="scientific">Candidatus Gottesmanbacteria bacterium CG1_02_37_22</name>
    <dbReference type="NCBI Taxonomy" id="1805209"/>
    <lineage>
        <taxon>Bacteria</taxon>
        <taxon>Candidatus Gottesmaniibacteriota</taxon>
    </lineage>
</organism>
<sequence>MDKRPIYIGLFLILGIIIALALSLYYSNAKQVNTKAGEKKESLLPSVIPSPTKPDDSSWKIFNNSTFQYQYPSSWITNQDQLYSYNPDLIPSEEIGLPVPKDKLKVDFVSFQYDGTPLAKWLLTTEQIYHSPDQKISEEKDMSVGGRKAISRIECSEMGCVKAIYIALEKNVLGMFVYPADSKEMETLDKILTTFKFSDSDNIEGRFCGGIAANRPENICPEDYICKIEANHPDAGGICVKSPLKEATGQSELLQDRK</sequence>
<proteinExistence type="predicted"/>